<dbReference type="Proteomes" id="UP001353858">
    <property type="component" value="Unassembled WGS sequence"/>
</dbReference>
<accession>A0AAN7P4P3</accession>
<dbReference type="EMBL" id="JARPUR010000004">
    <property type="protein sequence ID" value="KAK4876924.1"/>
    <property type="molecule type" value="Genomic_DNA"/>
</dbReference>
<dbReference type="PANTHER" id="PTHR47027">
    <property type="entry name" value="REVERSE TRANSCRIPTASE DOMAIN-CONTAINING PROTEIN"/>
    <property type="match status" value="1"/>
</dbReference>
<evidence type="ECO:0008006" key="3">
    <source>
        <dbReference type="Google" id="ProtNLM"/>
    </source>
</evidence>
<evidence type="ECO:0000313" key="1">
    <source>
        <dbReference type="EMBL" id="KAK4876924.1"/>
    </source>
</evidence>
<comment type="caution">
    <text evidence="1">The sequence shown here is derived from an EMBL/GenBank/DDBJ whole genome shotgun (WGS) entry which is preliminary data.</text>
</comment>
<proteinExistence type="predicted"/>
<gene>
    <name evidence="1" type="ORF">RN001_009430</name>
</gene>
<sequence length="205" mass="24430">MVNQNWNHVKLLLYITNYLGTIVDKDGIGKQEIQQKVQSARKAIGTLNAIWWDKHISKKNKKRIGQTMVKKVLGYGSEVWTIKEDDKRKIMAVEMDHLRRSARKPRLEHVRNDEIRRTMEVTETIIERIEKRSLKWFGHILRMEENKWPKRLFAWKPTGKNKKSRARCSWNDGIRKAMRDRDLKEDVAYNRKAWKLEVGRQPAVV</sequence>
<organism evidence="1 2">
    <name type="scientific">Aquatica leii</name>
    <dbReference type="NCBI Taxonomy" id="1421715"/>
    <lineage>
        <taxon>Eukaryota</taxon>
        <taxon>Metazoa</taxon>
        <taxon>Ecdysozoa</taxon>
        <taxon>Arthropoda</taxon>
        <taxon>Hexapoda</taxon>
        <taxon>Insecta</taxon>
        <taxon>Pterygota</taxon>
        <taxon>Neoptera</taxon>
        <taxon>Endopterygota</taxon>
        <taxon>Coleoptera</taxon>
        <taxon>Polyphaga</taxon>
        <taxon>Elateriformia</taxon>
        <taxon>Elateroidea</taxon>
        <taxon>Lampyridae</taxon>
        <taxon>Luciolinae</taxon>
        <taxon>Aquatica</taxon>
    </lineage>
</organism>
<protein>
    <recommendedName>
        <fullName evidence="3">Endonuclease-reverse transcriptase</fullName>
    </recommendedName>
</protein>
<name>A0AAN7P4P3_9COLE</name>
<keyword evidence="2" id="KW-1185">Reference proteome</keyword>
<reference evidence="2" key="1">
    <citation type="submission" date="2023-01" db="EMBL/GenBank/DDBJ databases">
        <title>Key to firefly adult light organ development and bioluminescence: homeobox transcription factors regulate luciferase expression and transportation to peroxisome.</title>
        <authorList>
            <person name="Fu X."/>
        </authorList>
    </citation>
    <scope>NUCLEOTIDE SEQUENCE [LARGE SCALE GENOMIC DNA]</scope>
</reference>
<evidence type="ECO:0000313" key="2">
    <source>
        <dbReference type="Proteomes" id="UP001353858"/>
    </source>
</evidence>
<dbReference type="PANTHER" id="PTHR47027:SF20">
    <property type="entry name" value="REVERSE TRANSCRIPTASE-LIKE PROTEIN WITH RNA-DIRECTED DNA POLYMERASE DOMAIN"/>
    <property type="match status" value="1"/>
</dbReference>
<dbReference type="AlphaFoldDB" id="A0AAN7P4P3"/>